<proteinExistence type="inferred from homology"/>
<feature type="domain" description="RNA polymerase sigma-70 region 4" evidence="8">
    <location>
        <begin position="147"/>
        <end position="195"/>
    </location>
</feature>
<dbReference type="SUPFAM" id="SSF88946">
    <property type="entry name" value="Sigma2 domain of RNA polymerase sigma factors"/>
    <property type="match status" value="1"/>
</dbReference>
<dbReference type="InterPro" id="IPR013325">
    <property type="entry name" value="RNA_pol_sigma_r2"/>
</dbReference>
<dbReference type="Gene3D" id="1.10.10.10">
    <property type="entry name" value="Winged helix-like DNA-binding domain superfamily/Winged helix DNA-binding domain"/>
    <property type="match status" value="1"/>
</dbReference>
<feature type="domain" description="RNA polymerase sigma-70 region 2" evidence="7">
    <location>
        <begin position="47"/>
        <end position="114"/>
    </location>
</feature>
<dbReference type="PANTHER" id="PTHR43133">
    <property type="entry name" value="RNA POLYMERASE ECF-TYPE SIGMA FACTO"/>
    <property type="match status" value="1"/>
</dbReference>
<dbReference type="CDD" id="cd06171">
    <property type="entry name" value="Sigma70_r4"/>
    <property type="match status" value="1"/>
</dbReference>
<dbReference type="SUPFAM" id="SSF88659">
    <property type="entry name" value="Sigma3 and sigma4 domains of RNA polymerase sigma factors"/>
    <property type="match status" value="1"/>
</dbReference>
<dbReference type="GO" id="GO:0016987">
    <property type="term" value="F:sigma factor activity"/>
    <property type="evidence" value="ECO:0007669"/>
    <property type="project" value="UniProtKB-KW"/>
</dbReference>
<dbReference type="InterPro" id="IPR007627">
    <property type="entry name" value="RNA_pol_sigma70_r2"/>
</dbReference>
<dbReference type="Gene3D" id="1.10.1740.10">
    <property type="match status" value="1"/>
</dbReference>
<dbReference type="InterPro" id="IPR036388">
    <property type="entry name" value="WH-like_DNA-bd_sf"/>
</dbReference>
<evidence type="ECO:0000256" key="3">
    <source>
        <dbReference type="ARBA" id="ARBA00023082"/>
    </source>
</evidence>
<comment type="similarity">
    <text evidence="1">Belongs to the sigma-70 factor family. ECF subfamily.</text>
</comment>
<keyword evidence="3" id="KW-0731">Sigma factor</keyword>
<dbReference type="PANTHER" id="PTHR43133:SF52">
    <property type="entry name" value="ECF RNA POLYMERASE SIGMA FACTOR SIGL"/>
    <property type="match status" value="1"/>
</dbReference>
<dbReference type="GO" id="GO:0003677">
    <property type="term" value="F:DNA binding"/>
    <property type="evidence" value="ECO:0007669"/>
    <property type="project" value="UniProtKB-KW"/>
</dbReference>
<evidence type="ECO:0000259" key="8">
    <source>
        <dbReference type="Pfam" id="PF04545"/>
    </source>
</evidence>
<dbReference type="NCBIfam" id="TIGR02937">
    <property type="entry name" value="sigma70-ECF"/>
    <property type="match status" value="1"/>
</dbReference>
<evidence type="ECO:0000256" key="2">
    <source>
        <dbReference type="ARBA" id="ARBA00023015"/>
    </source>
</evidence>
<dbReference type="InterPro" id="IPR007630">
    <property type="entry name" value="RNA_pol_sigma70_r4"/>
</dbReference>
<feature type="compositionally biased region" description="Basic and acidic residues" evidence="6">
    <location>
        <begin position="14"/>
        <end position="25"/>
    </location>
</feature>
<evidence type="ECO:0000256" key="6">
    <source>
        <dbReference type="SAM" id="MobiDB-lite"/>
    </source>
</evidence>
<evidence type="ECO:0000313" key="10">
    <source>
        <dbReference type="Proteomes" id="UP000199375"/>
    </source>
</evidence>
<sequence length="205" mass="23070">MNRSAAPYVLSGERTAERVRQREPLDSGDSEEVVISDHDAQLLRALHDEHADALYAHALRLVNGDRTRAEDLVQETLLRAWRHPESLDPTRGSVRAWLFTTARNLAIDAWRRRSTRVGEIYTDELPEPPETIDEAERAVEAWTVAEALNRLSPTHREVLIECFYQGRSVSEAAVRLGVPPGTVKSRTHYALRSLRLALAEMGVTG</sequence>
<reference evidence="9 10" key="1">
    <citation type="submission" date="2016-06" db="EMBL/GenBank/DDBJ databases">
        <authorList>
            <person name="Kjaerup R.B."/>
            <person name="Dalgaard T.S."/>
            <person name="Juul-Madsen H.R."/>
        </authorList>
    </citation>
    <scope>NUCLEOTIDE SEQUENCE [LARGE SCALE GENOMIC DNA]</scope>
    <source>
        <strain evidence="9 10">DSM 45626</strain>
    </source>
</reference>
<evidence type="ECO:0000259" key="7">
    <source>
        <dbReference type="Pfam" id="PF04542"/>
    </source>
</evidence>
<evidence type="ECO:0000313" key="9">
    <source>
        <dbReference type="EMBL" id="SCE89168.1"/>
    </source>
</evidence>
<feature type="region of interest" description="Disordered" evidence="6">
    <location>
        <begin position="1"/>
        <end position="29"/>
    </location>
</feature>
<keyword evidence="5" id="KW-0804">Transcription</keyword>
<dbReference type="Pfam" id="PF04545">
    <property type="entry name" value="Sigma70_r4"/>
    <property type="match status" value="1"/>
</dbReference>
<dbReference type="InterPro" id="IPR039425">
    <property type="entry name" value="RNA_pol_sigma-70-like"/>
</dbReference>
<dbReference type="AlphaFoldDB" id="A0A1C4VZ05"/>
<protein>
    <submittedName>
        <fullName evidence="9">RNA polymerase sigma-70 factor, ECF subfamily</fullName>
    </submittedName>
</protein>
<evidence type="ECO:0000256" key="4">
    <source>
        <dbReference type="ARBA" id="ARBA00023125"/>
    </source>
</evidence>
<accession>A0A1C4VZ05</accession>
<keyword evidence="4" id="KW-0238">DNA-binding</keyword>
<dbReference type="GO" id="GO:0006352">
    <property type="term" value="P:DNA-templated transcription initiation"/>
    <property type="evidence" value="ECO:0007669"/>
    <property type="project" value="InterPro"/>
</dbReference>
<organism evidence="9 10">
    <name type="scientific">Micromonospora haikouensis</name>
    <dbReference type="NCBI Taxonomy" id="686309"/>
    <lineage>
        <taxon>Bacteria</taxon>
        <taxon>Bacillati</taxon>
        <taxon>Actinomycetota</taxon>
        <taxon>Actinomycetes</taxon>
        <taxon>Micromonosporales</taxon>
        <taxon>Micromonosporaceae</taxon>
        <taxon>Micromonospora</taxon>
    </lineage>
</organism>
<name>A0A1C4VZ05_9ACTN</name>
<dbReference type="InterPro" id="IPR013324">
    <property type="entry name" value="RNA_pol_sigma_r3/r4-like"/>
</dbReference>
<gene>
    <name evidence="9" type="ORF">GA0070558_11269</name>
</gene>
<dbReference type="Proteomes" id="UP000199375">
    <property type="component" value="Unassembled WGS sequence"/>
</dbReference>
<evidence type="ECO:0000256" key="1">
    <source>
        <dbReference type="ARBA" id="ARBA00010641"/>
    </source>
</evidence>
<evidence type="ECO:0000256" key="5">
    <source>
        <dbReference type="ARBA" id="ARBA00023163"/>
    </source>
</evidence>
<dbReference type="EMBL" id="FMCW01000012">
    <property type="protein sequence ID" value="SCE89168.1"/>
    <property type="molecule type" value="Genomic_DNA"/>
</dbReference>
<keyword evidence="2" id="KW-0805">Transcription regulation</keyword>
<dbReference type="Pfam" id="PF04542">
    <property type="entry name" value="Sigma70_r2"/>
    <property type="match status" value="1"/>
</dbReference>
<dbReference type="InterPro" id="IPR014284">
    <property type="entry name" value="RNA_pol_sigma-70_dom"/>
</dbReference>
<dbReference type="NCBIfam" id="NF007227">
    <property type="entry name" value="PRK09645.1"/>
    <property type="match status" value="1"/>
</dbReference>